<dbReference type="PANTHER" id="PTHR23024">
    <property type="entry name" value="ARYLACETAMIDE DEACETYLASE"/>
    <property type="match status" value="1"/>
</dbReference>
<proteinExistence type="predicted"/>
<evidence type="ECO:0000313" key="4">
    <source>
        <dbReference type="Proteomes" id="UP001431209"/>
    </source>
</evidence>
<dbReference type="Pfam" id="PF07859">
    <property type="entry name" value="Abhydrolase_3"/>
    <property type="match status" value="1"/>
</dbReference>
<evidence type="ECO:0000259" key="2">
    <source>
        <dbReference type="Pfam" id="PF07859"/>
    </source>
</evidence>
<dbReference type="AlphaFoldDB" id="A0AAW2Z3D1"/>
<keyword evidence="4" id="KW-1185">Reference proteome</keyword>
<dbReference type="PANTHER" id="PTHR23024:SF24">
    <property type="entry name" value="ALPHA_BETA HYDROLASE FOLD-3 DOMAIN-CONTAINING PROTEIN"/>
    <property type="match status" value="1"/>
</dbReference>
<reference evidence="3 4" key="1">
    <citation type="submission" date="2024-03" db="EMBL/GenBank/DDBJ databases">
        <title>The Acrasis kona genome and developmental transcriptomes reveal deep origins of eukaryotic multicellular pathways.</title>
        <authorList>
            <person name="Sheikh S."/>
            <person name="Fu C.-J."/>
            <person name="Brown M.W."/>
            <person name="Baldauf S.L."/>
        </authorList>
    </citation>
    <scope>NUCLEOTIDE SEQUENCE [LARGE SCALE GENOMIC DNA]</scope>
    <source>
        <strain evidence="3 4">ATCC MYA-3509</strain>
    </source>
</reference>
<keyword evidence="1" id="KW-1133">Transmembrane helix</keyword>
<feature type="transmembrane region" description="Helical" evidence="1">
    <location>
        <begin position="6"/>
        <end position="22"/>
    </location>
</feature>
<sequence length="397" mass="44868">MRLLTAIALIVSTLSTIVYYFLVYDKHIDYRIKLIDLMMQTYFAACGVTVPYIGFSRKCLNYLEKKEPLTAFNSTRGVRTLDYKIPFGVPLSVYQDEKIKPHDVHIRLFEPNQTKKQHCQDDKLPVMILIHGGGFALGSAFSRSYDELGGFFAARAHIKVISVEYRLAPEYPFPSSIYDCWSVYSWLVSTYNKNINIDDPEVASFLKNIDYDRILVGGDSAGAGLSAALALTSATGLIYDKHLDRLPALAKPIQYQILIYPPSTSDQTESKIKNSRGYILNDKMIKFFTDAYVGDSGVDDEKHHQRGYFNVASLSNQKGVPDAMVITATFDPLLDDGRILAERLNQTGADVVYREYSSIHGFYTMTFLDVAQEAREFTIDTMREKRVVGDIKCYTSN</sequence>
<organism evidence="3 4">
    <name type="scientific">Acrasis kona</name>
    <dbReference type="NCBI Taxonomy" id="1008807"/>
    <lineage>
        <taxon>Eukaryota</taxon>
        <taxon>Discoba</taxon>
        <taxon>Heterolobosea</taxon>
        <taxon>Tetramitia</taxon>
        <taxon>Eutetramitia</taxon>
        <taxon>Acrasidae</taxon>
        <taxon>Acrasis</taxon>
    </lineage>
</organism>
<evidence type="ECO:0000256" key="1">
    <source>
        <dbReference type="SAM" id="Phobius"/>
    </source>
</evidence>
<comment type="caution">
    <text evidence="3">The sequence shown here is derived from an EMBL/GenBank/DDBJ whole genome shotgun (WGS) entry which is preliminary data.</text>
</comment>
<dbReference type="InterPro" id="IPR029058">
    <property type="entry name" value="AB_hydrolase_fold"/>
</dbReference>
<dbReference type="InterPro" id="IPR050466">
    <property type="entry name" value="Carboxylest/Gibb_receptor"/>
</dbReference>
<dbReference type="EMBL" id="JAOPGA020000991">
    <property type="protein sequence ID" value="KAL0483763.1"/>
    <property type="molecule type" value="Genomic_DNA"/>
</dbReference>
<dbReference type="GO" id="GO:0016787">
    <property type="term" value="F:hydrolase activity"/>
    <property type="evidence" value="ECO:0007669"/>
    <property type="project" value="InterPro"/>
</dbReference>
<accession>A0AAW2Z3D1</accession>
<keyword evidence="1" id="KW-0812">Transmembrane</keyword>
<dbReference type="InterPro" id="IPR013094">
    <property type="entry name" value="AB_hydrolase_3"/>
</dbReference>
<keyword evidence="1" id="KW-0472">Membrane</keyword>
<gene>
    <name evidence="3" type="ORF">AKO1_013942</name>
</gene>
<dbReference type="Proteomes" id="UP001431209">
    <property type="component" value="Unassembled WGS sequence"/>
</dbReference>
<feature type="domain" description="Alpha/beta hydrolase fold-3" evidence="2">
    <location>
        <begin position="128"/>
        <end position="363"/>
    </location>
</feature>
<feature type="transmembrane region" description="Helical" evidence="1">
    <location>
        <begin position="34"/>
        <end position="55"/>
    </location>
</feature>
<dbReference type="SUPFAM" id="SSF53474">
    <property type="entry name" value="alpha/beta-Hydrolases"/>
    <property type="match status" value="1"/>
</dbReference>
<protein>
    <submittedName>
        <fullName evidence="3">Carboxylesterase</fullName>
    </submittedName>
</protein>
<name>A0AAW2Z3D1_9EUKA</name>
<evidence type="ECO:0000313" key="3">
    <source>
        <dbReference type="EMBL" id="KAL0483763.1"/>
    </source>
</evidence>
<dbReference type="Gene3D" id="3.40.50.1820">
    <property type="entry name" value="alpha/beta hydrolase"/>
    <property type="match status" value="1"/>
</dbReference>